<gene>
    <name evidence="2" type="ORF">A6M13_11370</name>
</gene>
<accession>A0A1C0YJ99</accession>
<name>A0A1C0YJ99_9BACL</name>
<reference evidence="2 3" key="1">
    <citation type="submission" date="2016-07" db="EMBL/GenBank/DDBJ databases">
        <title>Caryophanon tenue genome sequencing.</title>
        <authorList>
            <person name="Verma A."/>
            <person name="Pal Y."/>
            <person name="Krishnamurthi S."/>
        </authorList>
    </citation>
    <scope>NUCLEOTIDE SEQUENCE [LARGE SCALE GENOMIC DNA]</scope>
    <source>
        <strain evidence="2 3">DSM 14152</strain>
    </source>
</reference>
<evidence type="ECO:0000313" key="2">
    <source>
        <dbReference type="EMBL" id="OCS87223.1"/>
    </source>
</evidence>
<dbReference type="RefSeq" id="WP_066543836.1">
    <property type="nucleotide sequence ID" value="NZ_MASJ01000004.1"/>
</dbReference>
<feature type="transmembrane region" description="Helical" evidence="1">
    <location>
        <begin position="52"/>
        <end position="85"/>
    </location>
</feature>
<organism evidence="2 3">
    <name type="scientific">Caryophanon tenue</name>
    <dbReference type="NCBI Taxonomy" id="33978"/>
    <lineage>
        <taxon>Bacteria</taxon>
        <taxon>Bacillati</taxon>
        <taxon>Bacillota</taxon>
        <taxon>Bacilli</taxon>
        <taxon>Bacillales</taxon>
        <taxon>Caryophanaceae</taxon>
        <taxon>Caryophanon</taxon>
    </lineage>
</organism>
<dbReference type="Proteomes" id="UP000093199">
    <property type="component" value="Unassembled WGS sequence"/>
</dbReference>
<keyword evidence="1" id="KW-0812">Transmembrane</keyword>
<dbReference type="STRING" id="33978.A6M13_11370"/>
<keyword evidence="3" id="KW-1185">Reference proteome</keyword>
<evidence type="ECO:0008006" key="4">
    <source>
        <dbReference type="Google" id="ProtNLM"/>
    </source>
</evidence>
<dbReference type="AlphaFoldDB" id="A0A1C0YJ99"/>
<keyword evidence="1" id="KW-0472">Membrane</keyword>
<keyword evidence="1" id="KW-1133">Transmembrane helix</keyword>
<comment type="caution">
    <text evidence="2">The sequence shown here is derived from an EMBL/GenBank/DDBJ whole genome shotgun (WGS) entry which is preliminary data.</text>
</comment>
<dbReference type="OrthoDB" id="2971941at2"/>
<evidence type="ECO:0000256" key="1">
    <source>
        <dbReference type="SAM" id="Phobius"/>
    </source>
</evidence>
<evidence type="ECO:0000313" key="3">
    <source>
        <dbReference type="Proteomes" id="UP000093199"/>
    </source>
</evidence>
<dbReference type="EMBL" id="MASJ01000004">
    <property type="protein sequence ID" value="OCS87223.1"/>
    <property type="molecule type" value="Genomic_DNA"/>
</dbReference>
<sequence>MTKFLKVTALAVAAVVLLGIAGPPLVALLISAAIVAGGLHYFTKSTSLPGQIIWGSLIAVGVLSALSNVPGLVVLAIAGVVYYFYKNGDMPTFQKTTSTDDPFDHFEREWAKMNR</sequence>
<protein>
    <recommendedName>
        <fullName evidence="4">ABC transporter permease</fullName>
    </recommendedName>
</protein>
<proteinExistence type="predicted"/>